<dbReference type="STRING" id="1515439.SAMN06265784_12336"/>
<evidence type="ECO:0000313" key="1">
    <source>
        <dbReference type="EMBL" id="SMG61572.1"/>
    </source>
</evidence>
<evidence type="ECO:0000313" key="2">
    <source>
        <dbReference type="Proteomes" id="UP000193228"/>
    </source>
</evidence>
<dbReference type="EMBL" id="FXAT01000023">
    <property type="protein sequence ID" value="SMG61572.1"/>
    <property type="molecule type" value="Genomic_DNA"/>
</dbReference>
<proteinExistence type="predicted"/>
<organism evidence="1 2">
    <name type="scientific">Paraburkholderia susongensis</name>
    <dbReference type="NCBI Taxonomy" id="1515439"/>
    <lineage>
        <taxon>Bacteria</taxon>
        <taxon>Pseudomonadati</taxon>
        <taxon>Pseudomonadota</taxon>
        <taxon>Betaproteobacteria</taxon>
        <taxon>Burkholderiales</taxon>
        <taxon>Burkholderiaceae</taxon>
        <taxon>Paraburkholderia</taxon>
    </lineage>
</organism>
<reference evidence="2" key="1">
    <citation type="submission" date="2017-04" db="EMBL/GenBank/DDBJ databases">
        <authorList>
            <person name="Varghese N."/>
            <person name="Submissions S."/>
        </authorList>
    </citation>
    <scope>NUCLEOTIDE SEQUENCE [LARGE SCALE GENOMIC DNA]</scope>
    <source>
        <strain evidence="2">LMG 29540</strain>
    </source>
</reference>
<keyword evidence="2" id="KW-1185">Reference proteome</keyword>
<dbReference type="Proteomes" id="UP000193228">
    <property type="component" value="Unassembled WGS sequence"/>
</dbReference>
<gene>
    <name evidence="1" type="ORF">SAMN06265784_12336</name>
</gene>
<sequence>MKRLTSVLVTPTSAWPQFRMGSDYMAIAIIGVDVRVLYVLTKAKDGGCE</sequence>
<name>A0A1X7M7Y4_9BURK</name>
<protein>
    <submittedName>
        <fullName evidence="1">Uncharacterized protein</fullName>
    </submittedName>
</protein>
<dbReference type="AlphaFoldDB" id="A0A1X7M7Y4"/>
<accession>A0A1X7M7Y4</accession>